<reference evidence="1" key="1">
    <citation type="submission" date="2019-03" db="EMBL/GenBank/DDBJ databases">
        <title>Lake Tanganyika Metagenome-Assembled Genomes (MAGs).</title>
        <authorList>
            <person name="Tran P."/>
        </authorList>
    </citation>
    <scope>NUCLEOTIDE SEQUENCE</scope>
    <source>
        <strain evidence="1">K_DeepCast_65m_m2_066</strain>
    </source>
</reference>
<organism evidence="1 2">
    <name type="scientific">Tectimicrobiota bacterium</name>
    <dbReference type="NCBI Taxonomy" id="2528274"/>
    <lineage>
        <taxon>Bacteria</taxon>
        <taxon>Pseudomonadati</taxon>
        <taxon>Nitrospinota/Tectimicrobiota group</taxon>
        <taxon>Candidatus Tectimicrobiota</taxon>
    </lineage>
</organism>
<evidence type="ECO:0000313" key="2">
    <source>
        <dbReference type="Proteomes" id="UP000712673"/>
    </source>
</evidence>
<dbReference type="EMBL" id="VGLS01000520">
    <property type="protein sequence ID" value="MBM3225238.1"/>
    <property type="molecule type" value="Genomic_DNA"/>
</dbReference>
<dbReference type="AlphaFoldDB" id="A0A938B506"/>
<protein>
    <submittedName>
        <fullName evidence="1">Uncharacterized protein</fullName>
    </submittedName>
</protein>
<accession>A0A938B506</accession>
<name>A0A938B506_UNCTE</name>
<comment type="caution">
    <text evidence="1">The sequence shown here is derived from an EMBL/GenBank/DDBJ whole genome shotgun (WGS) entry which is preliminary data.</text>
</comment>
<proteinExistence type="predicted"/>
<dbReference type="Proteomes" id="UP000712673">
    <property type="component" value="Unassembled WGS sequence"/>
</dbReference>
<evidence type="ECO:0000313" key="1">
    <source>
        <dbReference type="EMBL" id="MBM3225238.1"/>
    </source>
</evidence>
<sequence length="100" mass="11202">MVVHSSALQAEPTLTLYAGEEEQSPDTWADRYTDVWLLLEVTAEDDAGEPVLGKLRVITTDPMTLAFQQLWRTYADRGILTLLCHSTYADPQPYVVAYAP</sequence>
<gene>
    <name evidence="1" type="ORF">FJZ47_15750</name>
</gene>